<dbReference type="AlphaFoldDB" id="A0A1C3VCW0"/>
<evidence type="ECO:0000313" key="5">
    <source>
        <dbReference type="Proteomes" id="UP000186228"/>
    </source>
</evidence>
<dbReference type="InterPro" id="IPR011650">
    <property type="entry name" value="Peptidase_M20_dimer"/>
</dbReference>
<dbReference type="NCBIfam" id="TIGR01891">
    <property type="entry name" value="amidohydrolases"/>
    <property type="match status" value="1"/>
</dbReference>
<name>A0A1C3VCW0_9HYPH</name>
<feature type="binding site" evidence="2">
    <location>
        <position position="147"/>
    </location>
    <ligand>
        <name>Mn(2+)</name>
        <dbReference type="ChEBI" id="CHEBI:29035"/>
        <label>2</label>
    </ligand>
</feature>
<dbReference type="EMBL" id="FMAC01000005">
    <property type="protein sequence ID" value="SCB25650.1"/>
    <property type="molecule type" value="Genomic_DNA"/>
</dbReference>
<organism evidence="4 5">
    <name type="scientific">Rhizobium hainanense</name>
    <dbReference type="NCBI Taxonomy" id="52131"/>
    <lineage>
        <taxon>Bacteria</taxon>
        <taxon>Pseudomonadati</taxon>
        <taxon>Pseudomonadota</taxon>
        <taxon>Alphaproteobacteria</taxon>
        <taxon>Hyphomicrobiales</taxon>
        <taxon>Rhizobiaceae</taxon>
        <taxon>Rhizobium/Agrobacterium group</taxon>
        <taxon>Rhizobium</taxon>
    </lineage>
</organism>
<dbReference type="Gene3D" id="3.40.630.10">
    <property type="entry name" value="Zn peptidases"/>
    <property type="match status" value="1"/>
</dbReference>
<comment type="cofactor">
    <cofactor evidence="2">
        <name>Mn(2+)</name>
        <dbReference type="ChEBI" id="CHEBI:29035"/>
    </cofactor>
    <text evidence="2">The Mn(2+) ion enhances activity.</text>
</comment>
<dbReference type="GO" id="GO:0019877">
    <property type="term" value="P:diaminopimelate biosynthetic process"/>
    <property type="evidence" value="ECO:0007669"/>
    <property type="project" value="UniProtKB-ARBA"/>
</dbReference>
<dbReference type="InterPro" id="IPR017439">
    <property type="entry name" value="Amidohydrolase"/>
</dbReference>
<feature type="binding site" evidence="2">
    <location>
        <position position="173"/>
    </location>
    <ligand>
        <name>Mn(2+)</name>
        <dbReference type="ChEBI" id="CHEBI:29035"/>
        <label>1</label>
    </ligand>
</feature>
<protein>
    <submittedName>
        <fullName evidence="4">Hippurate hydrolase</fullName>
    </submittedName>
</protein>
<feature type="binding site" evidence="2">
    <location>
        <position position="368"/>
    </location>
    <ligand>
        <name>Mn(2+)</name>
        <dbReference type="ChEBI" id="CHEBI:29035"/>
        <label>2</label>
    </ligand>
</feature>
<dbReference type="SUPFAM" id="SSF53187">
    <property type="entry name" value="Zn-dependent exopeptidases"/>
    <property type="match status" value="1"/>
</dbReference>
<dbReference type="InterPro" id="IPR002933">
    <property type="entry name" value="Peptidase_M20"/>
</dbReference>
<dbReference type="PANTHER" id="PTHR11014">
    <property type="entry name" value="PEPTIDASE M20 FAMILY MEMBER"/>
    <property type="match status" value="1"/>
</dbReference>
<dbReference type="Pfam" id="PF07687">
    <property type="entry name" value="M20_dimer"/>
    <property type="match status" value="1"/>
</dbReference>
<proteinExistence type="predicted"/>
<feature type="binding site" evidence="2">
    <location>
        <position position="114"/>
    </location>
    <ligand>
        <name>Mn(2+)</name>
        <dbReference type="ChEBI" id="CHEBI:29035"/>
        <label>2</label>
    </ligand>
</feature>
<dbReference type="InterPro" id="IPR036264">
    <property type="entry name" value="Bact_exopeptidase_dim_dom"/>
</dbReference>
<keyword evidence="2" id="KW-0464">Manganese</keyword>
<evidence type="ECO:0000256" key="2">
    <source>
        <dbReference type="PIRSR" id="PIRSR005962-1"/>
    </source>
</evidence>
<dbReference type="FunFam" id="3.30.70.360:FF:000001">
    <property type="entry name" value="N-acetyldiaminopimelate deacetylase"/>
    <property type="match status" value="1"/>
</dbReference>
<evidence type="ECO:0000313" key="4">
    <source>
        <dbReference type="EMBL" id="SCB25650.1"/>
    </source>
</evidence>
<dbReference type="RefSeq" id="WP_075854149.1">
    <property type="nucleotide sequence ID" value="NZ_FMAC01000005.1"/>
</dbReference>
<reference evidence="5" key="1">
    <citation type="submission" date="2016-08" db="EMBL/GenBank/DDBJ databases">
        <authorList>
            <person name="Varghese N."/>
            <person name="Submissions Spin"/>
        </authorList>
    </citation>
    <scope>NUCLEOTIDE SEQUENCE [LARGE SCALE GENOMIC DNA]</scope>
    <source>
        <strain evidence="5">CCBAU 57015</strain>
    </source>
</reference>
<dbReference type="Gene3D" id="3.30.70.360">
    <property type="match status" value="1"/>
</dbReference>
<dbReference type="STRING" id="52131.GA0061100_105349"/>
<dbReference type="Pfam" id="PF01546">
    <property type="entry name" value="Peptidase_M20"/>
    <property type="match status" value="1"/>
</dbReference>
<keyword evidence="5" id="KW-1185">Reference proteome</keyword>
<gene>
    <name evidence="4" type="ORF">GA0061100_105349</name>
</gene>
<sequence>MNAIIKTASITDPIETGIALYLDEIIALRHDLHQYPELAFQEHRTAKKVASLLAEWGYEVATGIAGTGVVATLRRGNGNRSIGIRADMDALPIEEATGLEYASANPGVMHACGHDGHTSILLAAARYLAESGNFSGILRLIFQPAEEIGAGARKMLSEGLFDRFPVDAVFGLHNWPGVPTAQFGFVAGPAMASVDKAVITIVGKGGHGAEPHRSVDPVLASASFITALQSVVSRNIDPQEMAVATVGSIHAGSASNVIPESVEMKLTMRAYNETVRARLQERIPALARAQAESFGAAAEVDYRLGFPALVNHAEETEFARNVALQALGTSAVEADFRPRTASEDFAFLLQAKPGSYLFVGNGDTAPLHSARYDFNDAIIAPAARYWVRLAEAFLANDNG</sequence>
<feature type="domain" description="Peptidase M20 dimerisation" evidence="3">
    <location>
        <begin position="197"/>
        <end position="291"/>
    </location>
</feature>
<accession>A0A1C3VCW0</accession>
<dbReference type="CDD" id="cd05666">
    <property type="entry name" value="M20_Acy1-like"/>
    <property type="match status" value="1"/>
</dbReference>
<dbReference type="SUPFAM" id="SSF55031">
    <property type="entry name" value="Bacterial exopeptidase dimerisation domain"/>
    <property type="match status" value="1"/>
</dbReference>
<dbReference type="OrthoDB" id="9777385at2"/>
<keyword evidence="1 4" id="KW-0378">Hydrolase</keyword>
<dbReference type="Proteomes" id="UP000186228">
    <property type="component" value="Unassembled WGS sequence"/>
</dbReference>
<evidence type="ECO:0000259" key="3">
    <source>
        <dbReference type="Pfam" id="PF07687"/>
    </source>
</evidence>
<evidence type="ECO:0000256" key="1">
    <source>
        <dbReference type="ARBA" id="ARBA00022801"/>
    </source>
</evidence>
<keyword evidence="2" id="KW-0479">Metal-binding</keyword>
<dbReference type="GO" id="GO:0046872">
    <property type="term" value="F:metal ion binding"/>
    <property type="evidence" value="ECO:0007669"/>
    <property type="project" value="UniProtKB-KW"/>
</dbReference>
<dbReference type="PANTHER" id="PTHR11014:SF63">
    <property type="entry name" value="METALLOPEPTIDASE, PUTATIVE (AFU_ORTHOLOGUE AFUA_6G09600)-RELATED"/>
    <property type="match status" value="1"/>
</dbReference>
<dbReference type="GO" id="GO:0050118">
    <property type="term" value="F:N-acetyldiaminopimelate deacetylase activity"/>
    <property type="evidence" value="ECO:0007669"/>
    <property type="project" value="UniProtKB-ARBA"/>
</dbReference>
<feature type="binding site" evidence="2">
    <location>
        <position position="112"/>
    </location>
    <ligand>
        <name>Mn(2+)</name>
        <dbReference type="ChEBI" id="CHEBI:29035"/>
        <label>2</label>
    </ligand>
</feature>
<dbReference type="PIRSF" id="PIRSF005962">
    <property type="entry name" value="Pept_M20D_amidohydro"/>
    <property type="match status" value="1"/>
</dbReference>